<accession>A0ABT0JSI6</accession>
<dbReference type="EMBL" id="JALKFT010000001">
    <property type="protein sequence ID" value="MCK9874508.1"/>
    <property type="molecule type" value="Genomic_DNA"/>
</dbReference>
<proteinExistence type="predicted"/>
<gene>
    <name evidence="1" type="ORF">MXD59_01715</name>
</gene>
<dbReference type="RefSeq" id="WP_163550160.1">
    <property type="nucleotide sequence ID" value="NZ_JALKFT010000001.1"/>
</dbReference>
<organism evidence="1 2">
    <name type="scientific">Frankia umida</name>
    <dbReference type="NCBI Taxonomy" id="573489"/>
    <lineage>
        <taxon>Bacteria</taxon>
        <taxon>Bacillati</taxon>
        <taxon>Actinomycetota</taxon>
        <taxon>Actinomycetes</taxon>
        <taxon>Frankiales</taxon>
        <taxon>Frankiaceae</taxon>
        <taxon>Frankia</taxon>
    </lineage>
</organism>
<sequence>MPGRPAEAGAEGLRALELAQTTGSTRADALLDGMAGALTGNDRVVEVGQFLAARRVVSAARRRQPFL</sequence>
<name>A0ABT0JSI6_9ACTN</name>
<reference evidence="1 2" key="1">
    <citation type="submission" date="2022-04" db="EMBL/GenBank/DDBJ databases">
        <title>Genome diversity in the genus Frankia.</title>
        <authorList>
            <person name="Carlos-Shanley C."/>
            <person name="Hahn D."/>
        </authorList>
    </citation>
    <scope>NUCLEOTIDE SEQUENCE [LARGE SCALE GENOMIC DNA]</scope>
    <source>
        <strain evidence="1 2">Ag45/Mut15</strain>
    </source>
</reference>
<keyword evidence="2" id="KW-1185">Reference proteome</keyword>
<protein>
    <submittedName>
        <fullName evidence="1">Uncharacterized protein</fullName>
    </submittedName>
</protein>
<evidence type="ECO:0000313" key="2">
    <source>
        <dbReference type="Proteomes" id="UP001201873"/>
    </source>
</evidence>
<evidence type="ECO:0000313" key="1">
    <source>
        <dbReference type="EMBL" id="MCK9874508.1"/>
    </source>
</evidence>
<comment type="caution">
    <text evidence="1">The sequence shown here is derived from an EMBL/GenBank/DDBJ whole genome shotgun (WGS) entry which is preliminary data.</text>
</comment>
<dbReference type="Proteomes" id="UP001201873">
    <property type="component" value="Unassembled WGS sequence"/>
</dbReference>